<dbReference type="PANTHER" id="PTHR21963">
    <property type="entry name" value="PF6"/>
    <property type="match status" value="1"/>
</dbReference>
<evidence type="ECO:0000256" key="2">
    <source>
        <dbReference type="SAM" id="Phobius"/>
    </source>
</evidence>
<dbReference type="InterPro" id="IPR026173">
    <property type="entry name" value="SPAG17"/>
</dbReference>
<accession>A0A3B3QX36</accession>
<reference evidence="3" key="2">
    <citation type="submission" date="2025-09" db="UniProtKB">
        <authorList>
            <consortium name="Ensembl"/>
        </authorList>
    </citation>
    <scope>IDENTIFICATION</scope>
</reference>
<keyword evidence="4" id="KW-1185">Reference proteome</keyword>
<evidence type="ECO:0000313" key="4">
    <source>
        <dbReference type="Proteomes" id="UP000261540"/>
    </source>
</evidence>
<protein>
    <submittedName>
        <fullName evidence="3">Uncharacterized protein</fullName>
    </submittedName>
</protein>
<organism evidence="3 4">
    <name type="scientific">Paramormyrops kingsleyae</name>
    <dbReference type="NCBI Taxonomy" id="1676925"/>
    <lineage>
        <taxon>Eukaryota</taxon>
        <taxon>Metazoa</taxon>
        <taxon>Chordata</taxon>
        <taxon>Craniata</taxon>
        <taxon>Vertebrata</taxon>
        <taxon>Euteleostomi</taxon>
        <taxon>Actinopterygii</taxon>
        <taxon>Neopterygii</taxon>
        <taxon>Teleostei</taxon>
        <taxon>Osteoglossocephala</taxon>
        <taxon>Osteoglossomorpha</taxon>
        <taxon>Osteoglossiformes</taxon>
        <taxon>Mormyridae</taxon>
        <taxon>Paramormyrops</taxon>
    </lineage>
</organism>
<dbReference type="STRING" id="1676925.ENSPKIP00000010001"/>
<feature type="compositionally biased region" description="Polar residues" evidence="1">
    <location>
        <begin position="610"/>
        <end position="621"/>
    </location>
</feature>
<feature type="transmembrane region" description="Helical" evidence="2">
    <location>
        <begin position="922"/>
        <end position="943"/>
    </location>
</feature>
<feature type="region of interest" description="Disordered" evidence="1">
    <location>
        <begin position="1219"/>
        <end position="1241"/>
    </location>
</feature>
<sequence length="1485" mass="166019">MSKENIRLRISYLNRFVLNGGLLICCALTRLQAGWTACLSLVAAASPKDEEYTQALLRAVQQRQRRLFVAITWDLIDFYSLKVTESAKVIMDAGEELPLQLLGMLVKFLLLDMKGKDLQRRLAEEKVTTAGGAAMKAPIKGDKGKKAAEVPMPAKQTKLKRRGQEIDDEPDDGPQLYILLLGFYQPQLLSVLDSLGVHVSSIIRLSSKGNKRCVTLPSNAAMEVQNHKRQKQIDTFWANLQAGLNSGLPRSRLFDVAQLYYTLKDDVVPLDRQDHGAMLALGTGVFTGVASLLYDLLEKRKQHLYYLDKLRFIRVPSLASMEPQGTGLESLVQKAYTHPSVFQLLLSLHLFTFALPVHYYCALLESIPPEAQSVPLLLHCMLEQVLVWKPRAGLSGPQPMWEPRASFLSPQLQWKSRACVSGPQPLWEPRMISDIWTASAPLAEPLNWLEVERALLQFVFESMPLTETDQDGLLLQTRPPESGPSPWDDPISFSQGLGQDLIWDFFYQVLHDASHTYCCMDTFRRQLDRSLCIVCHNPVGPERQSREVWNTRLHTDVGFRCMAKMMQRTSTAITAWKIAQDKLKEEEPTNTVKKDKGKKTSLKVQDHSETSNGSKDTPLPSQQSLEELLKTPEPAVCSREGSEDIHLVEDEFIGFTGYSMNGTLVHVSGQIQSLFPADGGHIRVETVHFAEGSTFVQVSVTKDNHHFVTHIAEPRRSAQWSKKNTISGDNSECKQSVSKFGSFSTLLKSGIRLSFSHHGSSGKSPGHTPNLYFWGCMLWLCLHSSPPGSQTGLHSRPWPCLSPLALCCASSVKSHQVSTAFWAGHCGYSYSDTAHLWFTAAPGQVKGMLVRQHFPLGGSVSHSMEASRAISSQGTVVRCMRNGSTQVGLSRQLQRLTHKPVMYVCMYGTLHFLFYYHKRCIIALFLLSYLSCPFEFIYQFVALHNLLCISYLRQIVVTREDGVLIVVQSDGTIIAEHADGTRITTFYRDIEGLCGMNSSTATERRKEKLVMVECEGFATVVMSCDKTACSALFGDGTVIKATHRGEYQVVPSSGGFLHIHEDGSTVYTSHHSNNTALTSGGDNEKLQPGNYVMKHTSEVVCEVTDPEENHFKVRTCMTEDHWEGEEEGEEEEQQERNGKGAKMSRSSCVGLRGSSARFFVVHPDGSGTELLSLEDVEDCLDKAQADPKVAVLKEAMPEFPVTQTVLCWPILGFQSKLPDPPTGTCMSRDPSQSERQRSPLHPPLQACPELLEVRHIIQYQPVSNQLRQELERQLNLFYCISLLCITAFHMAHSAIFRFLPSFGQFLRAEEPVRRTLRTASVSALAGVAKAALRGFELLPTNIDFGMLRGGATYSVPVIMRNVGLDSCRFSVKQVPPSTGLRVTYQPGPVAAGMKTDLQVQLFAQEPQDPDKEAHLSHQIEILTETEILYLPVTANILQPFIIYVPNSILQYLYFDVKLQTSHKSDIFTKYTKIKMSLMPKQTYKK</sequence>
<feature type="region of interest" description="Disordered" evidence="1">
    <location>
        <begin position="138"/>
        <end position="168"/>
    </location>
</feature>
<reference evidence="3" key="1">
    <citation type="submission" date="2025-08" db="UniProtKB">
        <authorList>
            <consortium name="Ensembl"/>
        </authorList>
    </citation>
    <scope>IDENTIFICATION</scope>
</reference>
<feature type="region of interest" description="Disordered" evidence="1">
    <location>
        <begin position="585"/>
        <end position="621"/>
    </location>
</feature>
<feature type="compositionally biased region" description="Basic and acidic residues" evidence="1">
    <location>
        <begin position="139"/>
        <end position="148"/>
    </location>
</feature>
<dbReference type="GO" id="GO:1990716">
    <property type="term" value="C:axonemal central apparatus"/>
    <property type="evidence" value="ECO:0007669"/>
    <property type="project" value="TreeGrafter"/>
</dbReference>
<dbReference type="Pfam" id="PF14874">
    <property type="entry name" value="PapD-like"/>
    <property type="match status" value="1"/>
</dbReference>
<feature type="region of interest" description="Disordered" evidence="1">
    <location>
        <begin position="1120"/>
        <end position="1146"/>
    </location>
</feature>
<dbReference type="GO" id="GO:1904158">
    <property type="term" value="P:axonemal central apparatus assembly"/>
    <property type="evidence" value="ECO:0007669"/>
    <property type="project" value="TreeGrafter"/>
</dbReference>
<feature type="compositionally biased region" description="Acidic residues" evidence="1">
    <location>
        <begin position="1122"/>
        <end position="1133"/>
    </location>
</feature>
<feature type="transmembrane region" description="Helical" evidence="2">
    <location>
        <begin position="1276"/>
        <end position="1299"/>
    </location>
</feature>
<dbReference type="GO" id="GO:0005576">
    <property type="term" value="C:extracellular region"/>
    <property type="evidence" value="ECO:0007669"/>
    <property type="project" value="GOC"/>
</dbReference>
<dbReference type="Proteomes" id="UP000261540">
    <property type="component" value="Unplaced"/>
</dbReference>
<keyword evidence="2" id="KW-0812">Transmembrane</keyword>
<keyword evidence="2" id="KW-0472">Membrane</keyword>
<dbReference type="Ensembl" id="ENSPKIT00000034117.1">
    <property type="protein sequence ID" value="ENSPKIP00000010001.1"/>
    <property type="gene ID" value="ENSPKIG00000024882.1"/>
</dbReference>
<evidence type="ECO:0000313" key="3">
    <source>
        <dbReference type="Ensembl" id="ENSPKIP00000010001.1"/>
    </source>
</evidence>
<dbReference type="GO" id="GO:0003351">
    <property type="term" value="P:epithelial cilium movement involved in extracellular fluid movement"/>
    <property type="evidence" value="ECO:0007669"/>
    <property type="project" value="TreeGrafter"/>
</dbReference>
<dbReference type="GeneTree" id="ENSGT00390000013693"/>
<proteinExistence type="predicted"/>
<evidence type="ECO:0000256" key="1">
    <source>
        <dbReference type="SAM" id="MobiDB-lite"/>
    </source>
</evidence>
<keyword evidence="2" id="KW-1133">Transmembrane helix</keyword>
<dbReference type="PANTHER" id="PTHR21963:SF1">
    <property type="entry name" value="SPERM-ASSOCIATED ANTIGEN 17"/>
    <property type="match status" value="1"/>
</dbReference>
<name>A0A3B3QX36_9TELE</name>